<keyword evidence="5" id="KW-0808">Transferase</keyword>
<feature type="binding site" evidence="5">
    <location>
        <begin position="11"/>
        <end position="16"/>
    </location>
    <ligand>
        <name>ATP</name>
        <dbReference type="ChEBI" id="CHEBI:30616"/>
    </ligand>
</feature>
<dbReference type="PROSITE" id="PS51219">
    <property type="entry name" value="DPCK"/>
    <property type="match status" value="1"/>
</dbReference>
<evidence type="ECO:0000256" key="5">
    <source>
        <dbReference type="HAMAP-Rule" id="MF_00376"/>
    </source>
</evidence>
<keyword evidence="2 5" id="KW-0547">Nucleotide-binding</keyword>
<dbReference type="GO" id="GO:0005524">
    <property type="term" value="F:ATP binding"/>
    <property type="evidence" value="ECO:0007669"/>
    <property type="project" value="UniProtKB-UniRule"/>
</dbReference>
<dbReference type="InterPro" id="IPR027417">
    <property type="entry name" value="P-loop_NTPase"/>
</dbReference>
<dbReference type="KEGG" id="cat:CA2559_09488"/>
<dbReference type="EC" id="2.7.1.24" evidence="5 6"/>
<keyword evidence="4 5" id="KW-0173">Coenzyme A biosynthesis</keyword>
<protein>
    <recommendedName>
        <fullName evidence="5 6">Dephospho-CoA kinase</fullName>
        <ecNumber evidence="5 6">2.7.1.24</ecNumber>
    </recommendedName>
    <alternativeName>
        <fullName evidence="5">Dephosphocoenzyme A kinase</fullName>
    </alternativeName>
</protein>
<dbReference type="PANTHER" id="PTHR10695">
    <property type="entry name" value="DEPHOSPHO-COA KINASE-RELATED"/>
    <property type="match status" value="1"/>
</dbReference>
<dbReference type="NCBIfam" id="TIGR00152">
    <property type="entry name" value="dephospho-CoA kinase"/>
    <property type="match status" value="1"/>
</dbReference>
<dbReference type="STRING" id="216432.CA2559_09488"/>
<evidence type="ECO:0000256" key="3">
    <source>
        <dbReference type="ARBA" id="ARBA00022840"/>
    </source>
</evidence>
<accession>A3U8X0</accession>
<dbReference type="GO" id="GO:0004140">
    <property type="term" value="F:dephospho-CoA kinase activity"/>
    <property type="evidence" value="ECO:0007669"/>
    <property type="project" value="UniProtKB-UniRule"/>
</dbReference>
<dbReference type="SUPFAM" id="SSF52540">
    <property type="entry name" value="P-loop containing nucleoside triphosphate hydrolases"/>
    <property type="match status" value="1"/>
</dbReference>
<evidence type="ECO:0000313" key="7">
    <source>
        <dbReference type="EMBL" id="EAP86256.1"/>
    </source>
</evidence>
<comment type="subcellular location">
    <subcellularLocation>
        <location evidence="5">Cytoplasm</location>
    </subcellularLocation>
</comment>
<keyword evidence="8" id="KW-1185">Reference proteome</keyword>
<dbReference type="Pfam" id="PF01121">
    <property type="entry name" value="CoaE"/>
    <property type="match status" value="1"/>
</dbReference>
<sequence length="197" mass="22750">MITVGLTGGIGSGKSTVAKMFEDLSIPIFIADIEAKRLMNSSKIIRRKLIKEFGDNAYTETGLNRPFIASIVFNNKEKLSILNSIVHPKVHQSYNRWLKKHKDEVYTVYEAAIIFELERQNEFDYTILVTADENLKLDRLIKRDNTTKEELQKRMNNQWSDEKKIPLADFVIENDNLNHTKAQVSIINSQLIKKHNS</sequence>
<dbReference type="GO" id="GO:0015937">
    <property type="term" value="P:coenzyme A biosynthetic process"/>
    <property type="evidence" value="ECO:0007669"/>
    <property type="project" value="UniProtKB-UniRule"/>
</dbReference>
<dbReference type="AlphaFoldDB" id="A3U8X0"/>
<keyword evidence="3 5" id="KW-0067">ATP-binding</keyword>
<dbReference type="Gene3D" id="3.40.50.300">
    <property type="entry name" value="P-loop containing nucleotide triphosphate hydrolases"/>
    <property type="match status" value="1"/>
</dbReference>
<gene>
    <name evidence="5" type="primary">coaE</name>
    <name evidence="7" type="ordered locus">CA2559_09488</name>
</gene>
<dbReference type="Proteomes" id="UP000002297">
    <property type="component" value="Chromosome"/>
</dbReference>
<comment type="pathway">
    <text evidence="5">Cofactor biosynthesis; coenzyme A biosynthesis; CoA from (R)-pantothenate: step 5/5.</text>
</comment>
<dbReference type="EMBL" id="CP002046">
    <property type="protein sequence ID" value="EAP86256.1"/>
    <property type="molecule type" value="Genomic_DNA"/>
</dbReference>
<dbReference type="InterPro" id="IPR001977">
    <property type="entry name" value="Depp_CoAkinase"/>
</dbReference>
<proteinExistence type="inferred from homology"/>
<reference evidence="7 8" key="1">
    <citation type="journal article" date="2010" name="J. Bacteriol.">
        <title>The complete genome sequence of Croceibacter atlanticus HTCC2559T.</title>
        <authorList>
            <person name="Oh H.M."/>
            <person name="Kang I."/>
            <person name="Ferriera S."/>
            <person name="Giovannoni S.J."/>
            <person name="Cho J.C."/>
        </authorList>
    </citation>
    <scope>NUCLEOTIDE SEQUENCE [LARGE SCALE GENOMIC DNA]</scope>
    <source>
        <strain evidence="8">ATCC BAA-628 / HTCC2559 / KCTC 12090</strain>
    </source>
</reference>
<comment type="similarity">
    <text evidence="1 5">Belongs to the CoaE family.</text>
</comment>
<dbReference type="HAMAP" id="MF_00376">
    <property type="entry name" value="Dephospho_CoA_kinase"/>
    <property type="match status" value="1"/>
</dbReference>
<dbReference type="PANTHER" id="PTHR10695:SF46">
    <property type="entry name" value="BIFUNCTIONAL COENZYME A SYNTHASE-RELATED"/>
    <property type="match status" value="1"/>
</dbReference>
<keyword evidence="5 7" id="KW-0418">Kinase</keyword>
<dbReference type="GO" id="GO:0005737">
    <property type="term" value="C:cytoplasm"/>
    <property type="evidence" value="ECO:0007669"/>
    <property type="project" value="UniProtKB-SubCell"/>
</dbReference>
<dbReference type="RefSeq" id="WP_013187641.1">
    <property type="nucleotide sequence ID" value="NC_014230.1"/>
</dbReference>
<evidence type="ECO:0000256" key="4">
    <source>
        <dbReference type="ARBA" id="ARBA00022993"/>
    </source>
</evidence>
<evidence type="ECO:0000256" key="1">
    <source>
        <dbReference type="ARBA" id="ARBA00009018"/>
    </source>
</evidence>
<organism evidence="7 8">
    <name type="scientific">Croceibacter atlanticus (strain ATCC BAA-628 / JCM 21780 / CIP 108009 / IAM 15332 / KCTC 12090 / HTCC2559)</name>
    <dbReference type="NCBI Taxonomy" id="216432"/>
    <lineage>
        <taxon>Bacteria</taxon>
        <taxon>Pseudomonadati</taxon>
        <taxon>Bacteroidota</taxon>
        <taxon>Flavobacteriia</taxon>
        <taxon>Flavobacteriales</taxon>
        <taxon>Flavobacteriaceae</taxon>
        <taxon>Croceibacter</taxon>
    </lineage>
</organism>
<comment type="catalytic activity">
    <reaction evidence="5">
        <text>3'-dephospho-CoA + ATP = ADP + CoA + H(+)</text>
        <dbReference type="Rhea" id="RHEA:18245"/>
        <dbReference type="ChEBI" id="CHEBI:15378"/>
        <dbReference type="ChEBI" id="CHEBI:30616"/>
        <dbReference type="ChEBI" id="CHEBI:57287"/>
        <dbReference type="ChEBI" id="CHEBI:57328"/>
        <dbReference type="ChEBI" id="CHEBI:456216"/>
        <dbReference type="EC" id="2.7.1.24"/>
    </reaction>
</comment>
<evidence type="ECO:0000256" key="2">
    <source>
        <dbReference type="ARBA" id="ARBA00022741"/>
    </source>
</evidence>
<dbReference type="CDD" id="cd02022">
    <property type="entry name" value="DPCK"/>
    <property type="match status" value="1"/>
</dbReference>
<evidence type="ECO:0000256" key="6">
    <source>
        <dbReference type="NCBIfam" id="TIGR00152"/>
    </source>
</evidence>
<dbReference type="HOGENOM" id="CLU_057180_3_1_10"/>
<dbReference type="OrthoDB" id="9812943at2"/>
<dbReference type="GeneID" id="89453642"/>
<comment type="function">
    <text evidence="5">Catalyzes the phosphorylation of the 3'-hydroxyl group of dephosphocoenzyme A to form coenzyme A.</text>
</comment>
<keyword evidence="5" id="KW-0963">Cytoplasm</keyword>
<dbReference type="eggNOG" id="COG0237">
    <property type="taxonomic scope" value="Bacteria"/>
</dbReference>
<name>A3U8X0_CROAH</name>
<dbReference type="UniPathway" id="UPA00241">
    <property type="reaction ID" value="UER00356"/>
</dbReference>
<evidence type="ECO:0000313" key="8">
    <source>
        <dbReference type="Proteomes" id="UP000002297"/>
    </source>
</evidence>